<evidence type="ECO:0000259" key="1">
    <source>
        <dbReference type="Pfam" id="PF08241"/>
    </source>
</evidence>
<proteinExistence type="predicted"/>
<dbReference type="PANTHER" id="PTHR45445:SF2">
    <property type="entry name" value="METHYLTRANSFERASE TYPE 11 DOMAIN-CONTAINING PROTEIN"/>
    <property type="match status" value="1"/>
</dbReference>
<dbReference type="EMBL" id="JABFDB010000047">
    <property type="protein sequence ID" value="NYZ24944.1"/>
    <property type="molecule type" value="Genomic_DNA"/>
</dbReference>
<organism evidence="2 3">
    <name type="scientific">Azospirillum oleiclasticum</name>
    <dbReference type="NCBI Taxonomy" id="2735135"/>
    <lineage>
        <taxon>Bacteria</taxon>
        <taxon>Pseudomonadati</taxon>
        <taxon>Pseudomonadota</taxon>
        <taxon>Alphaproteobacteria</taxon>
        <taxon>Rhodospirillales</taxon>
        <taxon>Azospirillaceae</taxon>
        <taxon>Azospirillum</taxon>
    </lineage>
</organism>
<dbReference type="PANTHER" id="PTHR45445">
    <property type="match status" value="1"/>
</dbReference>
<keyword evidence="3" id="KW-1185">Reference proteome</keyword>
<comment type="caution">
    <text evidence="2">The sequence shown here is derived from an EMBL/GenBank/DDBJ whole genome shotgun (WGS) entry which is preliminary data.</text>
</comment>
<evidence type="ECO:0000313" key="2">
    <source>
        <dbReference type="EMBL" id="NYZ24944.1"/>
    </source>
</evidence>
<name>A0ABX2TKR4_9PROT</name>
<keyword evidence="2" id="KW-0489">Methyltransferase</keyword>
<dbReference type="GO" id="GO:0032259">
    <property type="term" value="P:methylation"/>
    <property type="evidence" value="ECO:0007669"/>
    <property type="project" value="UniProtKB-KW"/>
</dbReference>
<dbReference type="GO" id="GO:0008168">
    <property type="term" value="F:methyltransferase activity"/>
    <property type="evidence" value="ECO:0007669"/>
    <property type="project" value="UniProtKB-KW"/>
</dbReference>
<dbReference type="Pfam" id="PF08241">
    <property type="entry name" value="Methyltransf_11"/>
    <property type="match status" value="1"/>
</dbReference>
<dbReference type="CDD" id="cd02440">
    <property type="entry name" value="AdoMet_MTases"/>
    <property type="match status" value="1"/>
</dbReference>
<keyword evidence="2" id="KW-0808">Transferase</keyword>
<accession>A0ABX2TKR4</accession>
<dbReference type="Proteomes" id="UP000584642">
    <property type="component" value="Unassembled WGS sequence"/>
</dbReference>
<dbReference type="InterPro" id="IPR029063">
    <property type="entry name" value="SAM-dependent_MTases_sf"/>
</dbReference>
<evidence type="ECO:0000313" key="3">
    <source>
        <dbReference type="Proteomes" id="UP000584642"/>
    </source>
</evidence>
<dbReference type="RefSeq" id="WP_180286712.1">
    <property type="nucleotide sequence ID" value="NZ_JABFDB010000047.1"/>
</dbReference>
<gene>
    <name evidence="2" type="ORF">HND93_35020</name>
</gene>
<protein>
    <submittedName>
        <fullName evidence="2">Methyltransferase domain-containing protein</fullName>
    </submittedName>
</protein>
<feature type="domain" description="Methyltransferase type 11" evidence="1">
    <location>
        <begin position="160"/>
        <end position="278"/>
    </location>
</feature>
<reference evidence="2 3" key="1">
    <citation type="submission" date="2020-05" db="EMBL/GenBank/DDBJ databases">
        <title>Azospirillum oleiclasticum sp. nov, a nitrogen-fixing and heavy crude oil-emulsifying bacterium isolated from the crude oil of Yumen Oilfield.</title>
        <authorList>
            <person name="Wu D."/>
            <person name="Cai M."/>
            <person name="Zhang X."/>
        </authorList>
    </citation>
    <scope>NUCLEOTIDE SEQUENCE [LARGE SCALE GENOMIC DNA]</scope>
    <source>
        <strain evidence="2 3">ROY-1-1-2</strain>
    </source>
</reference>
<dbReference type="SUPFAM" id="SSF53335">
    <property type="entry name" value="S-adenosyl-L-methionine-dependent methyltransferases"/>
    <property type="match status" value="1"/>
</dbReference>
<dbReference type="Gene3D" id="3.40.50.150">
    <property type="entry name" value="Vaccinia Virus protein VP39"/>
    <property type="match status" value="1"/>
</dbReference>
<sequence length="372" mass="40266">MRRSHFEALKPVCPRCRQTRGVLSPLVLGLVEEEDAAGIRSGTLHCTDPACWLEFPIIDGAPVLVPDVRGWLAANAHLITEREDLTPLVESLLGDGTGPDSAFNIARQHRSSYAWDHYADLDPAEPAGPVRPGGVVRCLEAGLRRLDDTPSARLPGPAIDLGCACGRTAFELAARVDGPVLGIDLNWPLLRVARRALETGEAVYPRRRVGMVYDRRRYPVRFAGMERVDFWIADAQAPPFADDAFGFAAALNIVDCVASPPALLAALDRLVRPGGAAVLATPFDWSTGATPVEAWLGGHSQRGPQDGSSETMLRLLTTPGAHPQSTRRLAPLGGPVEVDWAVRLHERSAMLYRAHVVVLESARHPPDGHVMN</sequence>
<dbReference type="InterPro" id="IPR013216">
    <property type="entry name" value="Methyltransf_11"/>
</dbReference>